<evidence type="ECO:0000313" key="3">
    <source>
        <dbReference type="Proteomes" id="UP001301769"/>
    </source>
</evidence>
<evidence type="ECO:0000256" key="1">
    <source>
        <dbReference type="SAM" id="MobiDB-lite"/>
    </source>
</evidence>
<proteinExistence type="predicted"/>
<reference evidence="2" key="2">
    <citation type="submission" date="2023-05" db="EMBL/GenBank/DDBJ databases">
        <authorList>
            <consortium name="Lawrence Berkeley National Laboratory"/>
            <person name="Steindorff A."/>
            <person name="Hensen N."/>
            <person name="Bonometti L."/>
            <person name="Westerberg I."/>
            <person name="Brannstrom I.O."/>
            <person name="Guillou S."/>
            <person name="Cros-Aarteil S."/>
            <person name="Calhoun S."/>
            <person name="Haridas S."/>
            <person name="Kuo A."/>
            <person name="Mondo S."/>
            <person name="Pangilinan J."/>
            <person name="Riley R."/>
            <person name="Labutti K."/>
            <person name="Andreopoulos B."/>
            <person name="Lipzen A."/>
            <person name="Chen C."/>
            <person name="Yanf M."/>
            <person name="Daum C."/>
            <person name="Ng V."/>
            <person name="Clum A."/>
            <person name="Ohm R."/>
            <person name="Martin F."/>
            <person name="Silar P."/>
            <person name="Natvig D."/>
            <person name="Lalanne C."/>
            <person name="Gautier V."/>
            <person name="Ament-Velasquez S.L."/>
            <person name="Kruys A."/>
            <person name="Hutchinson M.I."/>
            <person name="Powell A.J."/>
            <person name="Barry K."/>
            <person name="Miller A.N."/>
            <person name="Grigoriev I.V."/>
            <person name="Debuchy R."/>
            <person name="Gladieux P."/>
            <person name="Thoren M.H."/>
            <person name="Johannesson H."/>
        </authorList>
    </citation>
    <scope>NUCLEOTIDE SEQUENCE</scope>
    <source>
        <strain evidence="2">PSN293</strain>
    </source>
</reference>
<reference evidence="2" key="1">
    <citation type="journal article" date="2023" name="Mol. Phylogenet. Evol.">
        <title>Genome-scale phylogeny and comparative genomics of the fungal order Sordariales.</title>
        <authorList>
            <person name="Hensen N."/>
            <person name="Bonometti L."/>
            <person name="Westerberg I."/>
            <person name="Brannstrom I.O."/>
            <person name="Guillou S."/>
            <person name="Cros-Aarteil S."/>
            <person name="Calhoun S."/>
            <person name="Haridas S."/>
            <person name="Kuo A."/>
            <person name="Mondo S."/>
            <person name="Pangilinan J."/>
            <person name="Riley R."/>
            <person name="LaButti K."/>
            <person name="Andreopoulos B."/>
            <person name="Lipzen A."/>
            <person name="Chen C."/>
            <person name="Yan M."/>
            <person name="Daum C."/>
            <person name="Ng V."/>
            <person name="Clum A."/>
            <person name="Steindorff A."/>
            <person name="Ohm R.A."/>
            <person name="Martin F."/>
            <person name="Silar P."/>
            <person name="Natvig D.O."/>
            <person name="Lalanne C."/>
            <person name="Gautier V."/>
            <person name="Ament-Velasquez S.L."/>
            <person name="Kruys A."/>
            <person name="Hutchinson M.I."/>
            <person name="Powell A.J."/>
            <person name="Barry K."/>
            <person name="Miller A.N."/>
            <person name="Grigoriev I.V."/>
            <person name="Debuchy R."/>
            <person name="Gladieux P."/>
            <person name="Hiltunen Thoren M."/>
            <person name="Johannesson H."/>
        </authorList>
    </citation>
    <scope>NUCLEOTIDE SEQUENCE</scope>
    <source>
        <strain evidence="2">PSN293</strain>
    </source>
</reference>
<dbReference type="Proteomes" id="UP001301769">
    <property type="component" value="Unassembled WGS sequence"/>
</dbReference>
<dbReference type="EMBL" id="MU858046">
    <property type="protein sequence ID" value="KAK4219881.1"/>
    <property type="molecule type" value="Genomic_DNA"/>
</dbReference>
<comment type="caution">
    <text evidence="2">The sequence shown here is derived from an EMBL/GenBank/DDBJ whole genome shotgun (WGS) entry which is preliminary data.</text>
</comment>
<protein>
    <submittedName>
        <fullName evidence="2">Uncharacterized protein</fullName>
    </submittedName>
</protein>
<evidence type="ECO:0000313" key="2">
    <source>
        <dbReference type="EMBL" id="KAK4219881.1"/>
    </source>
</evidence>
<gene>
    <name evidence="2" type="ORF">QBC37DRAFT_477474</name>
</gene>
<accession>A0AAN6YJH6</accession>
<dbReference type="AlphaFoldDB" id="A0AAN6YJH6"/>
<sequence>MGLVPTSIIVGIKTSKMLDPRLPRLSFAGLNRAVMSSFPGLCLLVSPPSGCFRDSWERRSGPVYWTSAELQLRVVADPTASRMLLLYADRSHGYFLLATVEITSGSLVKDLPALESIRPLKPFPDPRKGIEAEGLETRISVARLTHSMLSGSYIVQAPTTLLADTISRCSACNKHRRHGSRYHGPPEDLTCPPSADIDPF</sequence>
<organism evidence="2 3">
    <name type="scientific">Rhypophila decipiens</name>
    <dbReference type="NCBI Taxonomy" id="261697"/>
    <lineage>
        <taxon>Eukaryota</taxon>
        <taxon>Fungi</taxon>
        <taxon>Dikarya</taxon>
        <taxon>Ascomycota</taxon>
        <taxon>Pezizomycotina</taxon>
        <taxon>Sordariomycetes</taxon>
        <taxon>Sordariomycetidae</taxon>
        <taxon>Sordariales</taxon>
        <taxon>Naviculisporaceae</taxon>
        <taxon>Rhypophila</taxon>
    </lineage>
</organism>
<feature type="region of interest" description="Disordered" evidence="1">
    <location>
        <begin position="176"/>
        <end position="200"/>
    </location>
</feature>
<name>A0AAN6YJH6_9PEZI</name>
<keyword evidence="3" id="KW-1185">Reference proteome</keyword>